<dbReference type="InterPro" id="IPR023035">
    <property type="entry name" value="Ribosomal_uS9_bac/plastid"/>
</dbReference>
<reference evidence="7" key="1">
    <citation type="journal article" date="2023" name="Commun. Biol.">
        <title>Genome analysis of Parmales, the sister group of diatoms, reveals the evolutionary specialization of diatoms from phago-mixotrophs to photoautotrophs.</title>
        <authorList>
            <person name="Ban H."/>
            <person name="Sato S."/>
            <person name="Yoshikawa S."/>
            <person name="Yamada K."/>
            <person name="Nakamura Y."/>
            <person name="Ichinomiya M."/>
            <person name="Sato N."/>
            <person name="Blanc-Mathieu R."/>
            <person name="Endo H."/>
            <person name="Kuwata A."/>
            <person name="Ogata H."/>
        </authorList>
    </citation>
    <scope>NUCLEOTIDE SEQUENCE [LARGE SCALE GENOMIC DNA]</scope>
    <source>
        <strain evidence="7">NIES 3701</strain>
    </source>
</reference>
<dbReference type="Gene3D" id="3.30.230.10">
    <property type="match status" value="1"/>
</dbReference>
<comment type="caution">
    <text evidence="6">The sequence shown here is derived from an EMBL/GenBank/DDBJ whole genome shotgun (WGS) entry which is preliminary data.</text>
</comment>
<evidence type="ECO:0008006" key="8">
    <source>
        <dbReference type="Google" id="ProtNLM"/>
    </source>
</evidence>
<comment type="subcellular location">
    <subcellularLocation>
        <location evidence="1">Plastid</location>
    </subcellularLocation>
</comment>
<dbReference type="InterPro" id="IPR020568">
    <property type="entry name" value="Ribosomal_Su5_D2-typ_SF"/>
</dbReference>
<dbReference type="InterPro" id="IPR014721">
    <property type="entry name" value="Ribsml_uS5_D2-typ_fold_subgr"/>
</dbReference>
<dbReference type="AlphaFoldDB" id="A0A9W7AHQ4"/>
<proteinExistence type="inferred from homology"/>
<evidence type="ECO:0000313" key="6">
    <source>
        <dbReference type="EMBL" id="GMH72477.1"/>
    </source>
</evidence>
<dbReference type="EMBL" id="BRXY01000156">
    <property type="protein sequence ID" value="GMH72477.1"/>
    <property type="molecule type" value="Genomic_DNA"/>
</dbReference>
<dbReference type="SUPFAM" id="SSF54211">
    <property type="entry name" value="Ribosomal protein S5 domain 2-like"/>
    <property type="match status" value="1"/>
</dbReference>
<keyword evidence="4" id="KW-0687">Ribonucleoprotein</keyword>
<dbReference type="GO" id="GO:0003723">
    <property type="term" value="F:RNA binding"/>
    <property type="evidence" value="ECO:0007669"/>
    <property type="project" value="TreeGrafter"/>
</dbReference>
<dbReference type="PANTHER" id="PTHR21569">
    <property type="entry name" value="RIBOSOMAL PROTEIN S9"/>
    <property type="match status" value="1"/>
</dbReference>
<accession>A0A9W7AHQ4</accession>
<evidence type="ECO:0000256" key="5">
    <source>
        <dbReference type="SAM" id="MobiDB-lite"/>
    </source>
</evidence>
<feature type="region of interest" description="Disordered" evidence="5">
    <location>
        <begin position="119"/>
        <end position="149"/>
    </location>
</feature>
<evidence type="ECO:0000313" key="7">
    <source>
        <dbReference type="Proteomes" id="UP001165085"/>
    </source>
</evidence>
<dbReference type="Pfam" id="PF00380">
    <property type="entry name" value="Ribosomal_S9"/>
    <property type="match status" value="1"/>
</dbReference>
<dbReference type="OrthoDB" id="10254627at2759"/>
<dbReference type="NCBIfam" id="NF001099">
    <property type="entry name" value="PRK00132.1"/>
    <property type="match status" value="1"/>
</dbReference>
<gene>
    <name evidence="6" type="ORF">TrST_g13279</name>
</gene>
<protein>
    <recommendedName>
        <fullName evidence="8">30S ribosomal protein S9</fullName>
    </recommendedName>
</protein>
<dbReference type="GO" id="GO:0009536">
    <property type="term" value="C:plastid"/>
    <property type="evidence" value="ECO:0007669"/>
    <property type="project" value="UniProtKB-SubCell"/>
</dbReference>
<dbReference type="InterPro" id="IPR000754">
    <property type="entry name" value="Ribosomal_uS9"/>
</dbReference>
<dbReference type="GO" id="GO:0005763">
    <property type="term" value="C:mitochondrial small ribosomal subunit"/>
    <property type="evidence" value="ECO:0007669"/>
    <property type="project" value="TreeGrafter"/>
</dbReference>
<feature type="compositionally biased region" description="Basic residues" evidence="5">
    <location>
        <begin position="130"/>
        <end position="149"/>
    </location>
</feature>
<sequence>MSLLPAVRSALSVAPARSFSTITSIGRRKTSQAKVTLTKLPEQQYWSEIKVNGMGMEDYFVRISDRDTLIAPLLSTSTLGQYSITASTRGGGTTGQVGAIRLGISRCLEKEGYRGELKGEGFLTRDPRRVERKKPGRPKARKGKQWVKR</sequence>
<evidence type="ECO:0000256" key="3">
    <source>
        <dbReference type="ARBA" id="ARBA00022980"/>
    </source>
</evidence>
<dbReference type="Proteomes" id="UP001165085">
    <property type="component" value="Unassembled WGS sequence"/>
</dbReference>
<keyword evidence="3" id="KW-0689">Ribosomal protein</keyword>
<dbReference type="GO" id="GO:0003735">
    <property type="term" value="F:structural constituent of ribosome"/>
    <property type="evidence" value="ECO:0007669"/>
    <property type="project" value="InterPro"/>
</dbReference>
<organism evidence="6 7">
    <name type="scientific">Triparma strigata</name>
    <dbReference type="NCBI Taxonomy" id="1606541"/>
    <lineage>
        <taxon>Eukaryota</taxon>
        <taxon>Sar</taxon>
        <taxon>Stramenopiles</taxon>
        <taxon>Ochrophyta</taxon>
        <taxon>Bolidophyceae</taxon>
        <taxon>Parmales</taxon>
        <taxon>Triparmaceae</taxon>
        <taxon>Triparma</taxon>
    </lineage>
</organism>
<evidence type="ECO:0000256" key="1">
    <source>
        <dbReference type="ARBA" id="ARBA00004474"/>
    </source>
</evidence>
<dbReference type="PANTHER" id="PTHR21569:SF1">
    <property type="entry name" value="SMALL RIBOSOMAL SUBUNIT PROTEIN US9M"/>
    <property type="match status" value="1"/>
</dbReference>
<comment type="similarity">
    <text evidence="2">Belongs to the universal ribosomal protein uS9 family.</text>
</comment>
<dbReference type="GO" id="GO:0006412">
    <property type="term" value="P:translation"/>
    <property type="evidence" value="ECO:0007669"/>
    <property type="project" value="InterPro"/>
</dbReference>
<keyword evidence="7" id="KW-1185">Reference proteome</keyword>
<evidence type="ECO:0000256" key="2">
    <source>
        <dbReference type="ARBA" id="ARBA00005251"/>
    </source>
</evidence>
<feature type="compositionally biased region" description="Basic and acidic residues" evidence="5">
    <location>
        <begin position="119"/>
        <end position="129"/>
    </location>
</feature>
<name>A0A9W7AHQ4_9STRA</name>
<evidence type="ECO:0000256" key="4">
    <source>
        <dbReference type="ARBA" id="ARBA00023274"/>
    </source>
</evidence>